<comment type="caution">
    <text evidence="1">The sequence shown here is derived from an EMBL/GenBank/DDBJ whole genome shotgun (WGS) entry which is preliminary data.</text>
</comment>
<proteinExistence type="predicted"/>
<sequence>MAKSTACINALEKRVDEIFAWIDEYLTYKGLTTELESVCLALELQDKHIEALEEKIKHLLAVVAKLSSGEGTVDDIKDDIKEIVSTIQGELVELKGKVNLLVRVVSNPHVGAYEVGKAKILERKAFGGVRDAKEIDNFLFDMELYFNATKNDSDEGRASERQKTKTSSERGLMCVDLSINGKAIRALVDMGATDNFITDKMASRFKLNIQEDVGKIKAINSKALNTTGIVRGASC</sequence>
<keyword evidence="2" id="KW-1185">Reference proteome</keyword>
<dbReference type="SUPFAM" id="SSF50630">
    <property type="entry name" value="Acid proteases"/>
    <property type="match status" value="1"/>
</dbReference>
<gene>
    <name evidence="1" type="ORF">GH714_016266</name>
</gene>
<evidence type="ECO:0000313" key="1">
    <source>
        <dbReference type="EMBL" id="KAF2283823.1"/>
    </source>
</evidence>
<dbReference type="InterPro" id="IPR021109">
    <property type="entry name" value="Peptidase_aspartic_dom_sf"/>
</dbReference>
<dbReference type="Gene3D" id="2.40.70.10">
    <property type="entry name" value="Acid Proteases"/>
    <property type="match status" value="1"/>
</dbReference>
<evidence type="ECO:0000313" key="2">
    <source>
        <dbReference type="Proteomes" id="UP000467840"/>
    </source>
</evidence>
<dbReference type="Proteomes" id="UP000467840">
    <property type="component" value="Chromosome 12"/>
</dbReference>
<protein>
    <submittedName>
        <fullName evidence="1">Uncharacterized protein</fullName>
    </submittedName>
</protein>
<reference evidence="1 2" key="1">
    <citation type="journal article" date="2020" name="Mol. Plant">
        <title>The Chromosome-Based Rubber Tree Genome Provides New Insights into Spurge Genome Evolution and Rubber Biosynthesis.</title>
        <authorList>
            <person name="Liu J."/>
            <person name="Shi C."/>
            <person name="Shi C.C."/>
            <person name="Li W."/>
            <person name="Zhang Q.J."/>
            <person name="Zhang Y."/>
            <person name="Li K."/>
            <person name="Lu H.F."/>
            <person name="Shi C."/>
            <person name="Zhu S.T."/>
            <person name="Xiao Z.Y."/>
            <person name="Nan H."/>
            <person name="Yue Y."/>
            <person name="Zhu X.G."/>
            <person name="Wu Y."/>
            <person name="Hong X.N."/>
            <person name="Fan G.Y."/>
            <person name="Tong Y."/>
            <person name="Zhang D."/>
            <person name="Mao C.L."/>
            <person name="Liu Y.L."/>
            <person name="Hao S.J."/>
            <person name="Liu W.Q."/>
            <person name="Lv M.Q."/>
            <person name="Zhang H.B."/>
            <person name="Liu Y."/>
            <person name="Hu-Tang G.R."/>
            <person name="Wang J.P."/>
            <person name="Wang J.H."/>
            <person name="Sun Y.H."/>
            <person name="Ni S.B."/>
            <person name="Chen W.B."/>
            <person name="Zhang X.C."/>
            <person name="Jiao Y.N."/>
            <person name="Eichler E.E."/>
            <person name="Li G.H."/>
            <person name="Liu X."/>
            <person name="Gao L.Z."/>
        </authorList>
    </citation>
    <scope>NUCLEOTIDE SEQUENCE [LARGE SCALE GENOMIC DNA]</scope>
    <source>
        <strain evidence="2">cv. GT1</strain>
        <tissue evidence="1">Leaf</tissue>
    </source>
</reference>
<accession>A0A6A6K6I2</accession>
<dbReference type="Pfam" id="PF13975">
    <property type="entry name" value="gag-asp_proteas"/>
    <property type="match status" value="1"/>
</dbReference>
<name>A0A6A6K6I2_HEVBR</name>
<dbReference type="AlphaFoldDB" id="A0A6A6K6I2"/>
<dbReference type="EMBL" id="JAAGAX010000018">
    <property type="protein sequence ID" value="KAF2283823.1"/>
    <property type="molecule type" value="Genomic_DNA"/>
</dbReference>
<organism evidence="1 2">
    <name type="scientific">Hevea brasiliensis</name>
    <name type="common">Para rubber tree</name>
    <name type="synonym">Siphonia brasiliensis</name>
    <dbReference type="NCBI Taxonomy" id="3981"/>
    <lineage>
        <taxon>Eukaryota</taxon>
        <taxon>Viridiplantae</taxon>
        <taxon>Streptophyta</taxon>
        <taxon>Embryophyta</taxon>
        <taxon>Tracheophyta</taxon>
        <taxon>Spermatophyta</taxon>
        <taxon>Magnoliopsida</taxon>
        <taxon>eudicotyledons</taxon>
        <taxon>Gunneridae</taxon>
        <taxon>Pentapetalae</taxon>
        <taxon>rosids</taxon>
        <taxon>fabids</taxon>
        <taxon>Malpighiales</taxon>
        <taxon>Euphorbiaceae</taxon>
        <taxon>Crotonoideae</taxon>
        <taxon>Micrandreae</taxon>
        <taxon>Hevea</taxon>
    </lineage>
</organism>